<accession>A0A419SY77</accession>
<keyword evidence="9" id="KW-1185">Reference proteome</keyword>
<dbReference type="InterPro" id="IPR052027">
    <property type="entry name" value="PspC"/>
</dbReference>
<evidence type="ECO:0000256" key="6">
    <source>
        <dbReference type="SAM" id="Phobius"/>
    </source>
</evidence>
<keyword evidence="5 6" id="KW-0472">Membrane</keyword>
<gene>
    <name evidence="8" type="ORF">BET03_05230</name>
</gene>
<comment type="caution">
    <text evidence="8">The sequence shown here is derived from an EMBL/GenBank/DDBJ whole genome shotgun (WGS) entry which is preliminary data.</text>
</comment>
<reference evidence="8 9" key="1">
    <citation type="submission" date="2016-08" db="EMBL/GenBank/DDBJ databases">
        <title>Novel Firmicutes and Novel Genomes.</title>
        <authorList>
            <person name="Poppleton D.I."/>
            <person name="Gribaldo S."/>
        </authorList>
    </citation>
    <scope>NUCLEOTIDE SEQUENCE [LARGE SCALE GENOMIC DNA]</scope>
    <source>
        <strain evidence="8 9">CTT3</strain>
    </source>
</reference>
<dbReference type="PANTHER" id="PTHR33885">
    <property type="entry name" value="PHAGE SHOCK PROTEIN C"/>
    <property type="match status" value="1"/>
</dbReference>
<keyword evidence="4 6" id="KW-1133">Transmembrane helix</keyword>
<keyword evidence="3 6" id="KW-0812">Transmembrane</keyword>
<dbReference type="PANTHER" id="PTHR33885:SF3">
    <property type="entry name" value="PHAGE SHOCK PROTEIN C"/>
    <property type="match status" value="1"/>
</dbReference>
<proteinExistence type="predicted"/>
<evidence type="ECO:0000313" key="9">
    <source>
        <dbReference type="Proteomes" id="UP000284177"/>
    </source>
</evidence>
<dbReference type="Proteomes" id="UP000284177">
    <property type="component" value="Unassembled WGS sequence"/>
</dbReference>
<dbReference type="InterPro" id="IPR007168">
    <property type="entry name" value="Phageshock_PspC_N"/>
</dbReference>
<comment type="subcellular location">
    <subcellularLocation>
        <location evidence="1">Cell membrane</location>
        <topology evidence="1">Single-pass membrane protein</topology>
    </subcellularLocation>
</comment>
<keyword evidence="2" id="KW-1003">Cell membrane</keyword>
<feature type="domain" description="Phage shock protein PspC N-terminal" evidence="7">
    <location>
        <begin position="3"/>
        <end position="62"/>
    </location>
</feature>
<dbReference type="OrthoDB" id="9815286at2"/>
<dbReference type="EMBL" id="MCIB01000036">
    <property type="protein sequence ID" value="RKD30109.1"/>
    <property type="molecule type" value="Genomic_DNA"/>
</dbReference>
<dbReference type="AlphaFoldDB" id="A0A419SY77"/>
<evidence type="ECO:0000313" key="8">
    <source>
        <dbReference type="EMBL" id="RKD30109.1"/>
    </source>
</evidence>
<evidence type="ECO:0000256" key="3">
    <source>
        <dbReference type="ARBA" id="ARBA00022692"/>
    </source>
</evidence>
<evidence type="ECO:0000256" key="2">
    <source>
        <dbReference type="ARBA" id="ARBA00022475"/>
    </source>
</evidence>
<dbReference type="Pfam" id="PF04024">
    <property type="entry name" value="PspC"/>
    <property type="match status" value="1"/>
</dbReference>
<evidence type="ECO:0000256" key="4">
    <source>
        <dbReference type="ARBA" id="ARBA00022989"/>
    </source>
</evidence>
<dbReference type="GO" id="GO:0005886">
    <property type="term" value="C:plasma membrane"/>
    <property type="evidence" value="ECO:0007669"/>
    <property type="project" value="UniProtKB-SubCell"/>
</dbReference>
<sequence length="62" mass="6800">MEKKLTRSVRDRKLLGVCGGLGEYFEVDSTIIRLIWAFITIFTAGIGGIIAYIVAGVVIPEE</sequence>
<evidence type="ECO:0000256" key="5">
    <source>
        <dbReference type="ARBA" id="ARBA00023136"/>
    </source>
</evidence>
<feature type="transmembrane region" description="Helical" evidence="6">
    <location>
        <begin position="34"/>
        <end position="59"/>
    </location>
</feature>
<protein>
    <submittedName>
        <fullName evidence="8">PspC domain-containing protein</fullName>
    </submittedName>
</protein>
<dbReference type="RefSeq" id="WP_120170404.1">
    <property type="nucleotide sequence ID" value="NZ_MCIB01000036.1"/>
</dbReference>
<evidence type="ECO:0000259" key="7">
    <source>
        <dbReference type="Pfam" id="PF04024"/>
    </source>
</evidence>
<evidence type="ECO:0000256" key="1">
    <source>
        <dbReference type="ARBA" id="ARBA00004162"/>
    </source>
</evidence>
<name>A0A419SY77_9FIRM</name>
<organism evidence="8 9">
    <name type="scientific">Thermohalobacter berrensis</name>
    <dbReference type="NCBI Taxonomy" id="99594"/>
    <lineage>
        <taxon>Bacteria</taxon>
        <taxon>Bacillati</taxon>
        <taxon>Bacillota</taxon>
        <taxon>Tissierellia</taxon>
        <taxon>Tissierellales</taxon>
        <taxon>Thermohalobacteraceae</taxon>
        <taxon>Thermohalobacter</taxon>
    </lineage>
</organism>